<accession>A0ABR2DI29</accession>
<dbReference type="PANTHER" id="PTHR46250:SF18">
    <property type="entry name" value="MYB_SANT-LIKE DOMAIN-CONTAINING PROTEIN"/>
    <property type="match status" value="1"/>
</dbReference>
<evidence type="ECO:0008006" key="3">
    <source>
        <dbReference type="Google" id="ProtNLM"/>
    </source>
</evidence>
<protein>
    <recommendedName>
        <fullName evidence="3">Myb/SANT-like domain-containing protein</fullName>
    </recommendedName>
</protein>
<dbReference type="Proteomes" id="UP001472677">
    <property type="component" value="Unassembled WGS sequence"/>
</dbReference>
<keyword evidence="2" id="KW-1185">Reference proteome</keyword>
<evidence type="ECO:0000313" key="2">
    <source>
        <dbReference type="Proteomes" id="UP001472677"/>
    </source>
</evidence>
<proteinExistence type="predicted"/>
<comment type="caution">
    <text evidence="1">The sequence shown here is derived from an EMBL/GenBank/DDBJ whole genome shotgun (WGS) entry which is preliminary data.</text>
</comment>
<gene>
    <name evidence="1" type="ORF">V6N12_043043</name>
</gene>
<organism evidence="1 2">
    <name type="scientific">Hibiscus sabdariffa</name>
    <name type="common">roselle</name>
    <dbReference type="NCBI Taxonomy" id="183260"/>
    <lineage>
        <taxon>Eukaryota</taxon>
        <taxon>Viridiplantae</taxon>
        <taxon>Streptophyta</taxon>
        <taxon>Embryophyta</taxon>
        <taxon>Tracheophyta</taxon>
        <taxon>Spermatophyta</taxon>
        <taxon>Magnoliopsida</taxon>
        <taxon>eudicotyledons</taxon>
        <taxon>Gunneridae</taxon>
        <taxon>Pentapetalae</taxon>
        <taxon>rosids</taxon>
        <taxon>malvids</taxon>
        <taxon>Malvales</taxon>
        <taxon>Malvaceae</taxon>
        <taxon>Malvoideae</taxon>
        <taxon>Hibiscus</taxon>
    </lineage>
</organism>
<name>A0ABR2DI29_9ROSI</name>
<sequence>MATSNMESQRGKNQVAGRMKSVVSKRMWTKHEDVALIECLHNLALDPHWKCDNGTFRSGYLSYLEKILAIKLPIAQMRSHPTVVGLRNKSFPLFDGLVQIFGKQRAIGASVEIVADAMENLAAEDNAFLNALDAEEKIVKDSDSMEEIGALNNQTSTVVVTTMKRDAYSKKRPQSDDGLLDLVEEMDKDDMLVVGEYISKEAHKVDFFFSLPKDFKKDYVLKQLLERNLYQASSPIDPSTNV</sequence>
<evidence type="ECO:0000313" key="1">
    <source>
        <dbReference type="EMBL" id="KAK8539417.1"/>
    </source>
</evidence>
<dbReference type="PANTHER" id="PTHR46250">
    <property type="entry name" value="MYB/SANT-LIKE DNA-BINDING DOMAIN PROTEIN-RELATED"/>
    <property type="match status" value="1"/>
</dbReference>
<dbReference type="EMBL" id="JBBPBM010000026">
    <property type="protein sequence ID" value="KAK8539417.1"/>
    <property type="molecule type" value="Genomic_DNA"/>
</dbReference>
<reference evidence="1 2" key="1">
    <citation type="journal article" date="2024" name="G3 (Bethesda)">
        <title>Genome assembly of Hibiscus sabdariffa L. provides insights into metabolisms of medicinal natural products.</title>
        <authorList>
            <person name="Kim T."/>
        </authorList>
    </citation>
    <scope>NUCLEOTIDE SEQUENCE [LARGE SCALE GENOMIC DNA]</scope>
    <source>
        <strain evidence="1">TK-2024</strain>
        <tissue evidence="1">Old leaves</tissue>
    </source>
</reference>